<dbReference type="EMBL" id="LAZR01031521">
    <property type="protein sequence ID" value="KKL53504.1"/>
    <property type="molecule type" value="Genomic_DNA"/>
</dbReference>
<organism evidence="1">
    <name type="scientific">marine sediment metagenome</name>
    <dbReference type="NCBI Taxonomy" id="412755"/>
    <lineage>
        <taxon>unclassified sequences</taxon>
        <taxon>metagenomes</taxon>
        <taxon>ecological metagenomes</taxon>
    </lineage>
</organism>
<evidence type="ECO:0000313" key="1">
    <source>
        <dbReference type="EMBL" id="KKL53504.1"/>
    </source>
</evidence>
<gene>
    <name evidence="1" type="ORF">LCGC14_2274760</name>
</gene>
<name>A0A0F9CW35_9ZZZZ</name>
<comment type="caution">
    <text evidence="1">The sequence shown here is derived from an EMBL/GenBank/DDBJ whole genome shotgun (WGS) entry which is preliminary data.</text>
</comment>
<sequence length="167" mass="19416">FYEGHTFFTRQNIYFGDYYLVYKKDGEILAGCQANPEVWELLDYPGGINKYLMKYATRLPIISKMFVPGYQKFIAIEGVWYKEGCEKHLHALFETACAMHGFYSAVIWMDGESPVYKKILSLGKLGIIDKLLKTAEGDIRVKFNNYVEKDRQAYYDLPAYISCFDMT</sequence>
<feature type="non-terminal residue" evidence="1">
    <location>
        <position position="1"/>
    </location>
</feature>
<reference evidence="1" key="1">
    <citation type="journal article" date="2015" name="Nature">
        <title>Complex archaea that bridge the gap between prokaryotes and eukaryotes.</title>
        <authorList>
            <person name="Spang A."/>
            <person name="Saw J.H."/>
            <person name="Jorgensen S.L."/>
            <person name="Zaremba-Niedzwiedzka K."/>
            <person name="Martijn J."/>
            <person name="Lind A.E."/>
            <person name="van Eijk R."/>
            <person name="Schleper C."/>
            <person name="Guy L."/>
            <person name="Ettema T.J."/>
        </authorList>
    </citation>
    <scope>NUCLEOTIDE SEQUENCE</scope>
</reference>
<proteinExistence type="predicted"/>
<protein>
    <submittedName>
        <fullName evidence="1">Uncharacterized protein</fullName>
    </submittedName>
</protein>
<accession>A0A0F9CW35</accession>
<dbReference type="AlphaFoldDB" id="A0A0F9CW35"/>